<dbReference type="Proteomes" id="UP000011724">
    <property type="component" value="Chromosome"/>
</dbReference>
<dbReference type="Pfam" id="PF22617">
    <property type="entry name" value="HCS_D2"/>
    <property type="match status" value="1"/>
</dbReference>
<dbReference type="PROSITE" id="PS00815">
    <property type="entry name" value="AIPM_HOMOCIT_SYNTH_1"/>
    <property type="match status" value="1"/>
</dbReference>
<dbReference type="CDD" id="cd07941">
    <property type="entry name" value="DRE_TIM_LeuA3"/>
    <property type="match status" value="1"/>
</dbReference>
<dbReference type="Gene3D" id="3.20.20.70">
    <property type="entry name" value="Aldolase class I"/>
    <property type="match status" value="1"/>
</dbReference>
<comment type="pathway">
    <text evidence="1">Amino-acid biosynthesis; L-isoleucine biosynthesis; 2-oxobutanoate from pyruvate: step 1/3.</text>
</comment>
<dbReference type="EC" id="2.3.3.21" evidence="8"/>
<comment type="catalytic activity">
    <reaction evidence="7">
        <text>pyruvate + acetyl-CoA + H2O = (3R)-citramalate + CoA + H(+)</text>
        <dbReference type="Rhea" id="RHEA:19045"/>
        <dbReference type="ChEBI" id="CHEBI:15361"/>
        <dbReference type="ChEBI" id="CHEBI:15377"/>
        <dbReference type="ChEBI" id="CHEBI:15378"/>
        <dbReference type="ChEBI" id="CHEBI:30934"/>
        <dbReference type="ChEBI" id="CHEBI:57287"/>
        <dbReference type="ChEBI" id="CHEBI:57288"/>
        <dbReference type="EC" id="2.3.3.21"/>
    </reaction>
</comment>
<dbReference type="GO" id="GO:0003852">
    <property type="term" value="F:2-isopropylmalate synthase activity"/>
    <property type="evidence" value="ECO:0007669"/>
    <property type="project" value="InterPro"/>
</dbReference>
<dbReference type="AlphaFoldDB" id="M1WUQ0"/>
<dbReference type="InterPro" id="IPR000891">
    <property type="entry name" value="PYR_CT"/>
</dbReference>
<evidence type="ECO:0000256" key="6">
    <source>
        <dbReference type="ARBA" id="ARBA00023304"/>
    </source>
</evidence>
<evidence type="ECO:0000256" key="1">
    <source>
        <dbReference type="ARBA" id="ARBA00004743"/>
    </source>
</evidence>
<keyword evidence="3" id="KW-0028">Amino-acid biosynthesis</keyword>
<reference evidence="12" key="2">
    <citation type="journal article" date="2013" name="Stand. Genomic Sci.">
        <title>Complete genome sequence of Desulfocapsa sulfexigens, a marine deltaproteobacterium specialized in disproportionating inorganic sulfur compounds.</title>
        <authorList>
            <person name="Finster K.W."/>
            <person name="Kjeldsen K.U."/>
            <person name="Kube M."/>
            <person name="Reinhardt R."/>
            <person name="Mussmann M."/>
            <person name="Amann R."/>
            <person name="Schreiber L."/>
        </authorList>
    </citation>
    <scope>NUCLEOTIDE SEQUENCE [LARGE SCALE GENOMIC DNA]</scope>
    <source>
        <strain evidence="12">DSM 10523 / SB164P1</strain>
    </source>
</reference>
<dbReference type="PROSITE" id="PS50991">
    <property type="entry name" value="PYR_CT"/>
    <property type="match status" value="1"/>
</dbReference>
<dbReference type="UniPathway" id="UPA00047">
    <property type="reaction ID" value="UER00066"/>
</dbReference>
<evidence type="ECO:0000256" key="8">
    <source>
        <dbReference type="NCBIfam" id="TIGR00977"/>
    </source>
</evidence>
<dbReference type="SMART" id="SM00917">
    <property type="entry name" value="LeuA_dimer"/>
    <property type="match status" value="1"/>
</dbReference>
<dbReference type="Pfam" id="PF08502">
    <property type="entry name" value="LeuA_dimer"/>
    <property type="match status" value="1"/>
</dbReference>
<dbReference type="eggNOG" id="COG0119">
    <property type="taxonomic scope" value="Bacteria"/>
</dbReference>
<evidence type="ECO:0000313" key="12">
    <source>
        <dbReference type="Proteomes" id="UP000011724"/>
    </source>
</evidence>
<keyword evidence="11" id="KW-0012">Acyltransferase</keyword>
<dbReference type="InterPro" id="IPR054691">
    <property type="entry name" value="LeuA/HCS_post-cat"/>
</dbReference>
<protein>
    <recommendedName>
        <fullName evidence="8">Citramalate synthase</fullName>
        <ecNumber evidence="8">2.3.3.21</ecNumber>
    </recommendedName>
</protein>
<dbReference type="GO" id="GO:0009097">
    <property type="term" value="P:isoleucine biosynthetic process"/>
    <property type="evidence" value="ECO:0007669"/>
    <property type="project" value="UniProtKB-UniRule"/>
</dbReference>
<dbReference type="Pfam" id="PF00682">
    <property type="entry name" value="HMGL-like"/>
    <property type="match status" value="1"/>
</dbReference>
<name>M1WUQ0_PSEP2</name>
<evidence type="ECO:0000313" key="11">
    <source>
        <dbReference type="EMBL" id="CCH47723.1"/>
    </source>
</evidence>
<dbReference type="PANTHER" id="PTHR43538:SF1">
    <property type="entry name" value="(R)-CITRAMALATE SYNTHASE"/>
    <property type="match status" value="1"/>
</dbReference>
<evidence type="ECO:0000256" key="2">
    <source>
        <dbReference type="ARBA" id="ARBA00006154"/>
    </source>
</evidence>
<proteinExistence type="inferred from homology"/>
<dbReference type="GO" id="GO:0009098">
    <property type="term" value="P:L-leucine biosynthetic process"/>
    <property type="evidence" value="ECO:0007669"/>
    <property type="project" value="InterPro"/>
</dbReference>
<dbReference type="PANTHER" id="PTHR43538">
    <property type="entry name" value="ALPHA-IPM SYNTHASE/HOMOCITRATE SYNTHASE"/>
    <property type="match status" value="1"/>
</dbReference>
<keyword evidence="6" id="KW-0100">Branched-chain amino acid biosynthesis</keyword>
<evidence type="ECO:0000256" key="9">
    <source>
        <dbReference type="RuleBase" id="RU003523"/>
    </source>
</evidence>
<dbReference type="BioCyc" id="DPIE1322246:BN4_RS02525-MONOMER"/>
<dbReference type="PATRIC" id="fig|879567.3.peg.506"/>
<organism evidence="11 12">
    <name type="scientific">Pseudodesulfovibrio piezophilus (strain DSM 21447 / JCM 15486 / C1TLV30)</name>
    <name type="common">Desulfovibrio piezophilus</name>
    <dbReference type="NCBI Taxonomy" id="1322246"/>
    <lineage>
        <taxon>Bacteria</taxon>
        <taxon>Pseudomonadati</taxon>
        <taxon>Thermodesulfobacteriota</taxon>
        <taxon>Desulfovibrionia</taxon>
        <taxon>Desulfovibrionales</taxon>
        <taxon>Desulfovibrionaceae</taxon>
    </lineage>
</organism>
<dbReference type="HOGENOM" id="CLU_022158_7_0_7"/>
<accession>M1WUQ0</accession>
<evidence type="ECO:0000256" key="4">
    <source>
        <dbReference type="ARBA" id="ARBA00022624"/>
    </source>
</evidence>
<feature type="domain" description="Pyruvate carboxyltransferase" evidence="10">
    <location>
        <begin position="4"/>
        <end position="270"/>
    </location>
</feature>
<gene>
    <name evidence="11" type="ordered locus">BN4_10485</name>
</gene>
<dbReference type="SUPFAM" id="SSF51569">
    <property type="entry name" value="Aldolase"/>
    <property type="match status" value="1"/>
</dbReference>
<dbReference type="KEGG" id="dpi:BN4_10485"/>
<dbReference type="EMBL" id="FO203427">
    <property type="protein sequence ID" value="CCH47723.1"/>
    <property type="molecule type" value="Genomic_DNA"/>
</dbReference>
<dbReference type="InterPro" id="IPR036230">
    <property type="entry name" value="LeuA_allosteric_dom_sf"/>
</dbReference>
<evidence type="ECO:0000256" key="5">
    <source>
        <dbReference type="ARBA" id="ARBA00022679"/>
    </source>
</evidence>
<reference evidence="11 12" key="1">
    <citation type="journal article" date="2013" name="PLoS ONE">
        <title>The first genomic and proteomic characterization of a deep-sea sulfate reducer: insights into the piezophilic lifestyle of Desulfovibrio piezophilus.</title>
        <authorList>
            <person name="Pradel N."/>
            <person name="Ji B."/>
            <person name="Gimenez G."/>
            <person name="Talla E."/>
            <person name="Lenoble P."/>
            <person name="Garel M."/>
            <person name="Tamburini C."/>
            <person name="Fourquet P."/>
            <person name="Lebrun R."/>
            <person name="Bertin P."/>
            <person name="Denis Y."/>
            <person name="Pophillat M."/>
            <person name="Barbe V."/>
            <person name="Ollivier B."/>
            <person name="Dolla A."/>
        </authorList>
    </citation>
    <scope>NUCLEOTIDE SEQUENCE [LARGE SCALE GENOMIC DNA]</scope>
    <source>
        <strain evidence="12">DSM 10523 / SB164P1</strain>
    </source>
</reference>
<keyword evidence="4" id="KW-0412">Isoleucine biosynthesis</keyword>
<dbReference type="NCBIfam" id="TIGR00977">
    <property type="entry name" value="citramal_synth"/>
    <property type="match status" value="1"/>
</dbReference>
<dbReference type="InterPro" id="IPR013785">
    <property type="entry name" value="Aldolase_TIM"/>
</dbReference>
<dbReference type="GO" id="GO:0043714">
    <property type="term" value="F:(R)-citramalate synthase activity"/>
    <property type="evidence" value="ECO:0007669"/>
    <property type="project" value="UniProtKB-UniRule"/>
</dbReference>
<dbReference type="SUPFAM" id="SSF110921">
    <property type="entry name" value="2-isopropylmalate synthase LeuA, allosteric (dimerisation) domain"/>
    <property type="match status" value="1"/>
</dbReference>
<dbReference type="STRING" id="1322246.BN4_10485"/>
<dbReference type="InterPro" id="IPR002034">
    <property type="entry name" value="AIPM/Hcit_synth_CS"/>
</dbReference>
<evidence type="ECO:0000256" key="7">
    <source>
        <dbReference type="ARBA" id="ARBA00048263"/>
    </source>
</evidence>
<dbReference type="InterPro" id="IPR013709">
    <property type="entry name" value="2-isopropylmalate_synth_dimer"/>
</dbReference>
<dbReference type="InterPro" id="IPR005675">
    <property type="entry name" value="Citramal_synthase"/>
</dbReference>
<dbReference type="RefSeq" id="WP_015413778.1">
    <property type="nucleotide sequence ID" value="NC_020409.1"/>
</dbReference>
<evidence type="ECO:0000256" key="3">
    <source>
        <dbReference type="ARBA" id="ARBA00022605"/>
    </source>
</evidence>
<keyword evidence="12" id="KW-1185">Reference proteome</keyword>
<dbReference type="Gene3D" id="1.10.238.260">
    <property type="match status" value="1"/>
</dbReference>
<keyword evidence="5 9" id="KW-0808">Transferase</keyword>
<comment type="similarity">
    <text evidence="2 9">Belongs to the alpha-IPM synthase/homocitrate synthase family.</text>
</comment>
<sequence length="531" mass="58636">MKKITIYDTTLRDGAQAEELNLTTEDKIRIAHKLDELGIHYIEAGWPGSNPTDKKFFDEIKKHTFEFARLTAFGSTHLAKKTPAQDANLNALLAAETSVITIFGKSWDLHATTALGIPLERNLELISNSIDYLCQRVDEVIFDAEHFFDGYKNNPEYALKALKAAYQAGASRLILCDTNGGTLTHEVAATISAVRKALPNASLGIHAHNDSEMAVANSIEAVRLGACQVQGTINGYGERCGNANLCSVIPNLELKMGLETIGQGNLERLTSTSHYISEIANLRPFMRQPFVGASAFAHKGGIHVSAILKDAKTYEHIIPETVGNEQRVLLSDQAGKSNILFKARELGYELGKNDPTVDLLLRELKQKESMGYEYSVADASFELVLLEALGTPLNYFRFQNFFVVDAKREEDAEPFTEATVIVDVKGQVEHTAATGMGPVNALDRALRKGLERFYPKLSEVKLLDFKVRVLSGAVRDTGGTASFVRVLIETGDKHERWTTMGVSHNIIEASWQAVVDSVNYKLFKDDLRDTL</sequence>
<dbReference type="OrthoDB" id="9803573at2"/>
<dbReference type="Gene3D" id="3.30.160.270">
    <property type="match status" value="1"/>
</dbReference>
<evidence type="ECO:0000259" key="10">
    <source>
        <dbReference type="PROSITE" id="PS50991"/>
    </source>
</evidence>